<dbReference type="InterPro" id="IPR006311">
    <property type="entry name" value="TAT_signal"/>
</dbReference>
<evidence type="ECO:0000313" key="6">
    <source>
        <dbReference type="EMBL" id="MBP2296431.1"/>
    </source>
</evidence>
<reference evidence="6 7" key="1">
    <citation type="submission" date="2021-03" db="EMBL/GenBank/DDBJ databases">
        <title>Genomic Encyclopedia of Type Strains, Phase III (KMG-III): the genomes of soil and plant-associated and newly described type strains.</title>
        <authorList>
            <person name="Whitman W."/>
        </authorList>
    </citation>
    <scope>NUCLEOTIDE SEQUENCE [LARGE SCALE GENOMIC DNA]</scope>
    <source>
        <strain evidence="6 7">IMMIB AFH-6</strain>
    </source>
</reference>
<dbReference type="Gene3D" id="3.10.105.10">
    <property type="entry name" value="Dipeptide-binding Protein, Domain 3"/>
    <property type="match status" value="1"/>
</dbReference>
<protein>
    <submittedName>
        <fullName evidence="6">Peptide/nickel transport system substrate-binding protein</fullName>
    </submittedName>
</protein>
<comment type="subcellular location">
    <subcellularLocation>
        <location evidence="1">Periplasm</location>
    </subcellularLocation>
</comment>
<evidence type="ECO:0000259" key="5">
    <source>
        <dbReference type="Pfam" id="PF00496"/>
    </source>
</evidence>
<dbReference type="PANTHER" id="PTHR30290:SF38">
    <property type="entry name" value="D,D-DIPEPTIDE-BINDING PERIPLASMIC PROTEIN DDPA-RELATED"/>
    <property type="match status" value="1"/>
</dbReference>
<comment type="similarity">
    <text evidence="2">Belongs to the bacterial solute-binding protein 5 family.</text>
</comment>
<dbReference type="InterPro" id="IPR039424">
    <property type="entry name" value="SBP_5"/>
</dbReference>
<dbReference type="Proteomes" id="UP000781958">
    <property type="component" value="Unassembled WGS sequence"/>
</dbReference>
<dbReference type="PROSITE" id="PS51318">
    <property type="entry name" value="TAT"/>
    <property type="match status" value="1"/>
</dbReference>
<dbReference type="Gene3D" id="3.40.190.10">
    <property type="entry name" value="Periplasmic binding protein-like II"/>
    <property type="match status" value="1"/>
</dbReference>
<gene>
    <name evidence="6" type="ORF">J2851_006249</name>
</gene>
<accession>A0ABS4SV40</accession>
<dbReference type="Gene3D" id="3.90.76.10">
    <property type="entry name" value="Dipeptide-binding Protein, Domain 1"/>
    <property type="match status" value="1"/>
</dbReference>
<evidence type="ECO:0000256" key="4">
    <source>
        <dbReference type="SAM" id="SignalP"/>
    </source>
</evidence>
<dbReference type="PANTHER" id="PTHR30290">
    <property type="entry name" value="PERIPLASMIC BINDING COMPONENT OF ABC TRANSPORTER"/>
    <property type="match status" value="1"/>
</dbReference>
<keyword evidence="3 4" id="KW-0732">Signal</keyword>
<evidence type="ECO:0000256" key="3">
    <source>
        <dbReference type="ARBA" id="ARBA00022729"/>
    </source>
</evidence>
<name>A0ABS4SV40_9PROT</name>
<dbReference type="SUPFAM" id="SSF53850">
    <property type="entry name" value="Periplasmic binding protein-like II"/>
    <property type="match status" value="1"/>
</dbReference>
<dbReference type="InterPro" id="IPR030678">
    <property type="entry name" value="Peptide/Ni-bd"/>
</dbReference>
<sequence length="519" mass="55844">MTKVSRRLFTAALGAALTTTGMLGAWSSPALAQQPGSVITVATIGEPPTLDPVGTTSDLVSIITQHIFETLFTFDKDWQLQPLVASALPQISADGKTYTIPLRSGVTFHDGSKMTAEDVVASLDHWLKASPRGKTAAPMVDSVTAKDANTVVIALKEPFAPLTALLAMNNGAAAIVPKSVIDGANPLKSLIGTGPYKLLEHKPDQYIRLVKFDGYASPTGPASGYAGSRTAKIGEVRFVPVPNAATRVSGVLAGQYQFADSLPAEALGRFKGVAGVQPVIVKPFGFPLMIMNSKAGVMANQKLRQAVLTALEPGDMLLAGFGDPAFIAPEGSIYAPGTPYYDAASAKPYGEHGLSKATELLKAAGYKGEPIRIMTSTQYEFLYKMSLVAQAQLEAAGFKVDLQVLDWATLLQKRGDEKAWDAFFTYHTFVPEPSLITVMNPSYPGWWDTPAKKEALAAFNREMDPAARKAKWVEIQKLFYSEVPSIKVGEFYNLAAASDKLTNYTPTPWPFFWNADLKN</sequence>
<feature type="chain" id="PRO_5047329987" evidence="4">
    <location>
        <begin position="33"/>
        <end position="519"/>
    </location>
</feature>
<dbReference type="PIRSF" id="PIRSF002741">
    <property type="entry name" value="MppA"/>
    <property type="match status" value="1"/>
</dbReference>
<comment type="caution">
    <text evidence="6">The sequence shown here is derived from an EMBL/GenBank/DDBJ whole genome shotgun (WGS) entry which is preliminary data.</text>
</comment>
<feature type="domain" description="Solute-binding protein family 5" evidence="5">
    <location>
        <begin position="80"/>
        <end position="430"/>
    </location>
</feature>
<dbReference type="CDD" id="cd08502">
    <property type="entry name" value="PBP2_NikA_DppA_OppA_like_16"/>
    <property type="match status" value="1"/>
</dbReference>
<dbReference type="InterPro" id="IPR000914">
    <property type="entry name" value="SBP_5_dom"/>
</dbReference>
<organism evidence="6 7">
    <name type="scientific">Azospirillum rugosum</name>
    <dbReference type="NCBI Taxonomy" id="416170"/>
    <lineage>
        <taxon>Bacteria</taxon>
        <taxon>Pseudomonadati</taxon>
        <taxon>Pseudomonadota</taxon>
        <taxon>Alphaproteobacteria</taxon>
        <taxon>Rhodospirillales</taxon>
        <taxon>Azospirillaceae</taxon>
        <taxon>Azospirillum</taxon>
    </lineage>
</organism>
<evidence type="ECO:0000256" key="1">
    <source>
        <dbReference type="ARBA" id="ARBA00004418"/>
    </source>
</evidence>
<feature type="signal peptide" evidence="4">
    <location>
        <begin position="1"/>
        <end position="32"/>
    </location>
</feature>
<dbReference type="Pfam" id="PF00496">
    <property type="entry name" value="SBP_bac_5"/>
    <property type="match status" value="1"/>
</dbReference>
<proteinExistence type="inferred from homology"/>
<dbReference type="EMBL" id="JAGINP010000031">
    <property type="protein sequence ID" value="MBP2296431.1"/>
    <property type="molecule type" value="Genomic_DNA"/>
</dbReference>
<evidence type="ECO:0000256" key="2">
    <source>
        <dbReference type="ARBA" id="ARBA00005695"/>
    </source>
</evidence>
<dbReference type="RefSeq" id="WP_209771576.1">
    <property type="nucleotide sequence ID" value="NZ_JAGINP010000031.1"/>
</dbReference>
<evidence type="ECO:0000313" key="7">
    <source>
        <dbReference type="Proteomes" id="UP000781958"/>
    </source>
</evidence>
<keyword evidence="7" id="KW-1185">Reference proteome</keyword>